<gene>
    <name evidence="2" type="ORF">AOB60_04960</name>
</gene>
<feature type="domain" description="HTH cro/C1-type" evidence="1">
    <location>
        <begin position="35"/>
        <end position="89"/>
    </location>
</feature>
<dbReference type="InterPro" id="IPR010982">
    <property type="entry name" value="Lambda_DNA-bd_dom_sf"/>
</dbReference>
<evidence type="ECO:0000313" key="3">
    <source>
        <dbReference type="Proteomes" id="UP000236047"/>
    </source>
</evidence>
<name>A0A2N8PH01_STRNR</name>
<evidence type="ECO:0000259" key="1">
    <source>
        <dbReference type="PROSITE" id="PS50943"/>
    </source>
</evidence>
<dbReference type="Pfam" id="PF13560">
    <property type="entry name" value="HTH_31"/>
    <property type="match status" value="1"/>
</dbReference>
<comment type="caution">
    <text evidence="2">The sequence shown here is derived from an EMBL/GenBank/DDBJ whole genome shotgun (WGS) entry which is preliminary data.</text>
</comment>
<dbReference type="SMART" id="SM00530">
    <property type="entry name" value="HTH_XRE"/>
    <property type="match status" value="1"/>
</dbReference>
<dbReference type="Gene3D" id="1.10.260.40">
    <property type="entry name" value="lambda repressor-like DNA-binding domains"/>
    <property type="match status" value="1"/>
</dbReference>
<dbReference type="RefSeq" id="WP_073444016.1">
    <property type="nucleotide sequence ID" value="NZ_LJSN01000002.1"/>
</dbReference>
<dbReference type="Pfam" id="PF19054">
    <property type="entry name" value="DUF5753"/>
    <property type="match status" value="1"/>
</dbReference>
<evidence type="ECO:0000313" key="2">
    <source>
        <dbReference type="EMBL" id="PNE40325.1"/>
    </source>
</evidence>
<dbReference type="Proteomes" id="UP000236047">
    <property type="component" value="Unassembled WGS sequence"/>
</dbReference>
<reference evidence="3" key="1">
    <citation type="submission" date="2015-09" db="EMBL/GenBank/DDBJ databases">
        <authorList>
            <person name="Graham D.E."/>
            <person name="Mahan K.M."/>
            <person name="Klingeman D.M."/>
            <person name="Fida T."/>
            <person name="Giannone R.J."/>
            <person name="Hettich R.L."/>
            <person name="Parry R.J."/>
            <person name="Spain J.C."/>
        </authorList>
    </citation>
    <scope>NUCLEOTIDE SEQUENCE [LARGE SCALE GENOMIC DNA]</scope>
    <source>
        <strain evidence="3">JCM 4701</strain>
    </source>
</reference>
<keyword evidence="3" id="KW-1185">Reference proteome</keyword>
<dbReference type="GO" id="GO:0003677">
    <property type="term" value="F:DNA binding"/>
    <property type="evidence" value="ECO:0007669"/>
    <property type="project" value="InterPro"/>
</dbReference>
<protein>
    <submittedName>
        <fullName evidence="2">XRE family transcriptional regulator</fullName>
    </submittedName>
</protein>
<dbReference type="AlphaFoldDB" id="A0A2N8PH01"/>
<dbReference type="InterPro" id="IPR043917">
    <property type="entry name" value="DUF5753"/>
</dbReference>
<organism evidence="2 3">
    <name type="scientific">Streptomyces noursei</name>
    <name type="common">Streptomyces albulus</name>
    <dbReference type="NCBI Taxonomy" id="1971"/>
    <lineage>
        <taxon>Bacteria</taxon>
        <taxon>Bacillati</taxon>
        <taxon>Actinomycetota</taxon>
        <taxon>Actinomycetes</taxon>
        <taxon>Kitasatosporales</taxon>
        <taxon>Streptomycetaceae</taxon>
        <taxon>Streptomyces</taxon>
    </lineage>
</organism>
<dbReference type="EMBL" id="LJSN01000002">
    <property type="protein sequence ID" value="PNE40325.1"/>
    <property type="molecule type" value="Genomic_DNA"/>
</dbReference>
<sequence length="303" mass="34053">MTAMMRPDGELSIARYLKEPQVGPTAARIVLGAQLRRLRTGAGISREDAGKAIRGSHAKITRLERGQVGFKRQDLVDLLTLYHVLAPERRDDYFELADQANSAGWWHEYSDVLEDWFELHLGLEEAAALIRTYQVQFLPGLLQTEEYAQAVTRIGYPNAPQEKVDRLVALRMERQKLLTRTDAPRLWAVVDEAVLRRPFGGTEVMVAQLQHLLKAVQMPNVTLQIAPFSVGANAAAGAPFSILRFAEPELPDKVYLEQLTSALYLDKQESVDQYTAVMDRLCTEANTPQETADFLHQLIDQLG</sequence>
<dbReference type="CDD" id="cd00093">
    <property type="entry name" value="HTH_XRE"/>
    <property type="match status" value="1"/>
</dbReference>
<dbReference type="SUPFAM" id="SSF47413">
    <property type="entry name" value="lambda repressor-like DNA-binding domains"/>
    <property type="match status" value="1"/>
</dbReference>
<accession>A0A2N8PH01</accession>
<dbReference type="PROSITE" id="PS50943">
    <property type="entry name" value="HTH_CROC1"/>
    <property type="match status" value="1"/>
</dbReference>
<dbReference type="InterPro" id="IPR001387">
    <property type="entry name" value="Cro/C1-type_HTH"/>
</dbReference>
<proteinExistence type="predicted"/>